<dbReference type="Proteomes" id="UP001189429">
    <property type="component" value="Unassembled WGS sequence"/>
</dbReference>
<comment type="caution">
    <text evidence="3">The sequence shown here is derived from an EMBL/GenBank/DDBJ whole genome shotgun (WGS) entry which is preliminary data.</text>
</comment>
<keyword evidence="2" id="KW-0472">Membrane</keyword>
<feature type="transmembrane region" description="Helical" evidence="2">
    <location>
        <begin position="231"/>
        <end position="249"/>
    </location>
</feature>
<evidence type="ECO:0000313" key="3">
    <source>
        <dbReference type="EMBL" id="CAK0795157.1"/>
    </source>
</evidence>
<accession>A0ABN9PPX5</accession>
<dbReference type="EMBL" id="CAUYUJ010001271">
    <property type="protein sequence ID" value="CAK0795157.1"/>
    <property type="molecule type" value="Genomic_DNA"/>
</dbReference>
<evidence type="ECO:0008006" key="5">
    <source>
        <dbReference type="Google" id="ProtNLM"/>
    </source>
</evidence>
<proteinExistence type="predicted"/>
<feature type="transmembrane region" description="Helical" evidence="2">
    <location>
        <begin position="205"/>
        <end position="225"/>
    </location>
</feature>
<gene>
    <name evidence="3" type="ORF">PCOR1329_LOCUS4895</name>
</gene>
<organism evidence="3 4">
    <name type="scientific">Prorocentrum cordatum</name>
    <dbReference type="NCBI Taxonomy" id="2364126"/>
    <lineage>
        <taxon>Eukaryota</taxon>
        <taxon>Sar</taxon>
        <taxon>Alveolata</taxon>
        <taxon>Dinophyceae</taxon>
        <taxon>Prorocentrales</taxon>
        <taxon>Prorocentraceae</taxon>
        <taxon>Prorocentrum</taxon>
    </lineage>
</organism>
<keyword evidence="2" id="KW-0812">Transmembrane</keyword>
<feature type="transmembrane region" description="Helical" evidence="2">
    <location>
        <begin position="7"/>
        <end position="26"/>
    </location>
</feature>
<feature type="transmembrane region" description="Helical" evidence="2">
    <location>
        <begin position="32"/>
        <end position="50"/>
    </location>
</feature>
<sequence length="512" mass="56427">MATPSSWHLYLLSAAIAPTCLLVTAPEDSVEFFLLQGFIWGVVTFFFYHARRVSWISNGLPDGPLAVQPWQDAAPCWCYEAAFWTQILTYVPSLLRMLFFTCRSREAFITSSTLFLSEHTESVWFERMLFAQLFGYMMRDMFMQGFSADPLLAMHHLLVIVLTLALGFYDIPGGRMCATLGCVIELGTAGYCHFIVWRIPSLYRYLMNISNVVWVVGVTCIVYLAKERSKVLWGCCAITVALVVGRTDMMRVEIRKEAKRIKRGDDLAHAHEVRTAQYPSTQCSFSRRRLKRTLAQISSLSPAHAARPLPMASAARPCRPLSESPCLPFAAPGGALECRLPTPCRSPMRPPLALVTSRALRPQDGSPATTPSTLWPPTPSPSMRTACDPARWMTPAPEEAPAGSLAAAAPCVYTPFGHGPLCHQALCLQPVPVPQALLVAAPADPYSRQQVVAAEPTMDEHKPYGAPERAQTCVMQRGRCACERALCQGPTTSCFDPAVHVVCCMEPAGVPR</sequence>
<name>A0ABN9PPX5_9DINO</name>
<evidence type="ECO:0000256" key="1">
    <source>
        <dbReference type="SAM" id="MobiDB-lite"/>
    </source>
</evidence>
<evidence type="ECO:0000256" key="2">
    <source>
        <dbReference type="SAM" id="Phobius"/>
    </source>
</evidence>
<protein>
    <recommendedName>
        <fullName evidence="5">TLC domain-containing protein</fullName>
    </recommendedName>
</protein>
<keyword evidence="4" id="KW-1185">Reference proteome</keyword>
<evidence type="ECO:0000313" key="4">
    <source>
        <dbReference type="Proteomes" id="UP001189429"/>
    </source>
</evidence>
<feature type="region of interest" description="Disordered" evidence="1">
    <location>
        <begin position="360"/>
        <end position="383"/>
    </location>
</feature>
<keyword evidence="2" id="KW-1133">Transmembrane helix</keyword>
<feature type="transmembrane region" description="Helical" evidence="2">
    <location>
        <begin position="146"/>
        <end position="166"/>
    </location>
</feature>
<reference evidence="3" key="1">
    <citation type="submission" date="2023-10" db="EMBL/GenBank/DDBJ databases">
        <authorList>
            <person name="Chen Y."/>
            <person name="Shah S."/>
            <person name="Dougan E. K."/>
            <person name="Thang M."/>
            <person name="Chan C."/>
        </authorList>
    </citation>
    <scope>NUCLEOTIDE SEQUENCE [LARGE SCALE GENOMIC DNA]</scope>
</reference>